<dbReference type="CDD" id="cd03522">
    <property type="entry name" value="MoeA_like"/>
    <property type="match status" value="1"/>
</dbReference>
<keyword evidence="3" id="KW-1185">Reference proteome</keyword>
<dbReference type="SMART" id="SM00852">
    <property type="entry name" value="MoCF_biosynth"/>
    <property type="match status" value="1"/>
</dbReference>
<accession>A0A2R8B4G4</accession>
<dbReference type="UniPathway" id="UPA00344"/>
<dbReference type="InterPro" id="IPR036425">
    <property type="entry name" value="MoaB/Mog-like_dom_sf"/>
</dbReference>
<dbReference type="Proteomes" id="UP000244924">
    <property type="component" value="Unassembled WGS sequence"/>
</dbReference>
<dbReference type="EMBL" id="OMOQ01000001">
    <property type="protein sequence ID" value="SPH17403.1"/>
    <property type="molecule type" value="Genomic_DNA"/>
</dbReference>
<feature type="domain" description="MoaB/Mog" evidence="1">
    <location>
        <begin position="173"/>
        <end position="303"/>
    </location>
</feature>
<protein>
    <recommendedName>
        <fullName evidence="1">MoaB/Mog domain-containing protein</fullName>
    </recommendedName>
</protein>
<reference evidence="2 3" key="1">
    <citation type="submission" date="2018-03" db="EMBL/GenBank/DDBJ databases">
        <authorList>
            <person name="Keele B.F."/>
        </authorList>
    </citation>
    <scope>NUCLEOTIDE SEQUENCE [LARGE SCALE GENOMIC DNA]</scope>
    <source>
        <strain evidence="2 3">CECT 8626</strain>
    </source>
</reference>
<evidence type="ECO:0000313" key="3">
    <source>
        <dbReference type="Proteomes" id="UP000244924"/>
    </source>
</evidence>
<proteinExistence type="predicted"/>
<evidence type="ECO:0000259" key="1">
    <source>
        <dbReference type="SMART" id="SM00852"/>
    </source>
</evidence>
<dbReference type="Pfam" id="PF00994">
    <property type="entry name" value="MoCF_biosynth"/>
    <property type="match status" value="1"/>
</dbReference>
<dbReference type="SUPFAM" id="SSF53218">
    <property type="entry name" value="Molybdenum cofactor biosynthesis proteins"/>
    <property type="match status" value="1"/>
</dbReference>
<dbReference type="OrthoDB" id="9779263at2"/>
<name>A0A2R8B4G4_9RHOB</name>
<dbReference type="AlphaFoldDB" id="A0A2R8B4G4"/>
<gene>
    <name evidence="2" type="ORF">DEA8626_00921</name>
</gene>
<dbReference type="Gene3D" id="3.40.980.10">
    <property type="entry name" value="MoaB/Mog-like domain"/>
    <property type="match status" value="1"/>
</dbReference>
<organism evidence="2 3">
    <name type="scientific">Albidovulum aquaemixtae</name>
    <dbReference type="NCBI Taxonomy" id="1542388"/>
    <lineage>
        <taxon>Bacteria</taxon>
        <taxon>Pseudomonadati</taxon>
        <taxon>Pseudomonadota</taxon>
        <taxon>Alphaproteobacteria</taxon>
        <taxon>Rhodobacterales</taxon>
        <taxon>Paracoccaceae</taxon>
        <taxon>Albidovulum</taxon>
    </lineage>
</organism>
<evidence type="ECO:0000313" key="2">
    <source>
        <dbReference type="EMBL" id="SPH17403.1"/>
    </source>
</evidence>
<dbReference type="InterPro" id="IPR001453">
    <property type="entry name" value="MoaB/Mog_dom"/>
</dbReference>
<dbReference type="RefSeq" id="WP_108851851.1">
    <property type="nucleotide sequence ID" value="NZ_OMOQ01000001.1"/>
</dbReference>
<sequence length="346" mass="35593">MRFGPVDLDDAKGAVLGHSLRVQGRKIAKGRVLSASDIAALKADGVARVTVARLEPGDIGEDTAAAQLAAALVPEPEAAGLTLCTPHRGRVNLNATGPGIVGIDAARIHALNLIDPSITLATLAPYARVSEGMLVGTVKIIAYSVPIAALDRAVAAVEGGAVRVLPVIRKSAGLILTDAGGEASKLETKSREVIAGRLRALGMDLAGVETVPHEEGAIAEALTRLQGDMALILTGAATSDLNDVAPEAVRRAGGRVARFGMPVDPGNLLFHGNLGDRPVIGLPGCARSPALNGADWVLERLACGLEVTDADIAAMGVGGLLKEIPIRPQPREWDRDRDRNASGGGI</sequence>